<accession>B8HYA5</accession>
<dbReference type="KEGG" id="cyn:Cyan7425_2552"/>
<gene>
    <name evidence="2" type="ordered locus">Cyan7425_2552</name>
</gene>
<sequence length="178" mass="20276">MSTLNFEIGSLDLQDKQLVIENKTPYNMAVIGAELFIIPLGLYLLLGYPSELVSNLFELGIVKLAAVITLWSGFIIASSVHLEKLTIDREQQEIRILERIWFGLIPQRSQYRFDRISHLIVKGWESEGTLLYTLWLDLGEENKICLGRTSEQRVTEVVQAISTALELDETRVKRLGPT</sequence>
<keyword evidence="1" id="KW-0472">Membrane</keyword>
<protein>
    <submittedName>
        <fullName evidence="2">Uncharacterized protein</fullName>
    </submittedName>
</protein>
<feature type="transmembrane region" description="Helical" evidence="1">
    <location>
        <begin position="60"/>
        <end position="82"/>
    </location>
</feature>
<name>B8HYA5_CYAP4</name>
<keyword evidence="1" id="KW-1133">Transmembrane helix</keyword>
<organism evidence="2">
    <name type="scientific">Cyanothece sp. (strain PCC 7425 / ATCC 29141)</name>
    <dbReference type="NCBI Taxonomy" id="395961"/>
    <lineage>
        <taxon>Bacteria</taxon>
        <taxon>Bacillati</taxon>
        <taxon>Cyanobacteriota</taxon>
        <taxon>Cyanophyceae</taxon>
        <taxon>Gomontiellales</taxon>
        <taxon>Cyanothecaceae</taxon>
        <taxon>Cyanothece</taxon>
    </lineage>
</organism>
<proteinExistence type="predicted"/>
<dbReference type="HOGENOM" id="CLU_1508221_0_0_3"/>
<keyword evidence="1" id="KW-0812">Transmembrane</keyword>
<reference evidence="2" key="1">
    <citation type="submission" date="2009-01" db="EMBL/GenBank/DDBJ databases">
        <title>Complete sequence of chromosome Cyanothece sp. PCC 7425.</title>
        <authorList>
            <consortium name="US DOE Joint Genome Institute"/>
            <person name="Lucas S."/>
            <person name="Copeland A."/>
            <person name="Lapidus A."/>
            <person name="Glavina del Rio T."/>
            <person name="Dalin E."/>
            <person name="Tice H."/>
            <person name="Bruce D."/>
            <person name="Goodwin L."/>
            <person name="Pitluck S."/>
            <person name="Sims D."/>
            <person name="Meineke L."/>
            <person name="Brettin T."/>
            <person name="Detter J.C."/>
            <person name="Han C."/>
            <person name="Larimer F."/>
            <person name="Land M."/>
            <person name="Hauser L."/>
            <person name="Kyrpides N."/>
            <person name="Ovchinnikova G."/>
            <person name="Liberton M."/>
            <person name="Stoeckel J."/>
            <person name="Banerjee A."/>
            <person name="Singh A."/>
            <person name="Page L."/>
            <person name="Sato H."/>
            <person name="Zhao L."/>
            <person name="Sherman L."/>
            <person name="Pakrasi H."/>
            <person name="Richardson P."/>
        </authorList>
    </citation>
    <scope>NUCLEOTIDE SEQUENCE</scope>
    <source>
        <strain evidence="2">PCC 7425</strain>
    </source>
</reference>
<feature type="transmembrane region" description="Helical" evidence="1">
    <location>
        <begin position="26"/>
        <end position="48"/>
    </location>
</feature>
<evidence type="ECO:0000256" key="1">
    <source>
        <dbReference type="SAM" id="Phobius"/>
    </source>
</evidence>
<dbReference type="AlphaFoldDB" id="B8HYA5"/>
<dbReference type="EMBL" id="CP001344">
    <property type="protein sequence ID" value="ACL44908.1"/>
    <property type="molecule type" value="Genomic_DNA"/>
</dbReference>
<evidence type="ECO:0000313" key="2">
    <source>
        <dbReference type="EMBL" id="ACL44908.1"/>
    </source>
</evidence>